<protein>
    <recommendedName>
        <fullName evidence="1">NERD domain-containing protein</fullName>
    </recommendedName>
</protein>
<dbReference type="RefSeq" id="WP_184524566.1">
    <property type="nucleotide sequence ID" value="NZ_JACHGK010000004.1"/>
</dbReference>
<sequence length="306" mass="36359">MIIQHCFEPLELKILRSLNERMELPDKEKHRLFSLNKGYKGEKIFETDWLKNLSCECFIINDLLLEYSGNVFQIDTLLISQKTIYLFDVKYFEDDFYIIEGKWHRKSSEKEIKDPLLQLTRCESLFRRLLQDIHVNLPVEANLIFINPHFTLYHAALDLPIIFPGQIQRYMKNIETSPSKLNEMHSKLVDQLMTRQLDEAKYARYPSYKYELLKKGLTCGSCDSFMVLSTIRNKLICQKCGQIEVVDDAVIRNVKQFQLLFPERKITTNIIYEWCGVIESNKTIRRILMKNFNHIDHARLSYFVDR</sequence>
<proteinExistence type="predicted"/>
<evidence type="ECO:0000313" key="3">
    <source>
        <dbReference type="Proteomes" id="UP000531594"/>
    </source>
</evidence>
<reference evidence="2 3" key="1">
    <citation type="submission" date="2020-08" db="EMBL/GenBank/DDBJ databases">
        <title>Genomic Encyclopedia of Type Strains, Phase IV (KMG-IV): sequencing the most valuable type-strain genomes for metagenomic binning, comparative biology and taxonomic classification.</title>
        <authorList>
            <person name="Goeker M."/>
        </authorList>
    </citation>
    <scope>NUCLEOTIDE SEQUENCE [LARGE SCALE GENOMIC DNA]</scope>
    <source>
        <strain evidence="2 3">DSM 5391</strain>
    </source>
</reference>
<dbReference type="Pfam" id="PF08378">
    <property type="entry name" value="NERD"/>
    <property type="match status" value="1"/>
</dbReference>
<dbReference type="Proteomes" id="UP000531594">
    <property type="component" value="Unassembled WGS sequence"/>
</dbReference>
<gene>
    <name evidence="2" type="ORF">HNR53_001579</name>
</gene>
<organism evidence="2 3">
    <name type="scientific">Bacillus benzoevorans</name>
    <dbReference type="NCBI Taxonomy" id="1456"/>
    <lineage>
        <taxon>Bacteria</taxon>
        <taxon>Bacillati</taxon>
        <taxon>Bacillota</taxon>
        <taxon>Bacilli</taxon>
        <taxon>Bacillales</taxon>
        <taxon>Bacillaceae</taxon>
        <taxon>Bacillus</taxon>
    </lineage>
</organism>
<evidence type="ECO:0000259" key="1">
    <source>
        <dbReference type="PROSITE" id="PS50965"/>
    </source>
</evidence>
<evidence type="ECO:0000313" key="2">
    <source>
        <dbReference type="EMBL" id="MBB6444969.1"/>
    </source>
</evidence>
<accession>A0A7X0HQK5</accession>
<dbReference type="EMBL" id="JACHGK010000004">
    <property type="protein sequence ID" value="MBB6444969.1"/>
    <property type="molecule type" value="Genomic_DNA"/>
</dbReference>
<dbReference type="AlphaFoldDB" id="A0A7X0HQK5"/>
<dbReference type="InterPro" id="IPR011528">
    <property type="entry name" value="NERD"/>
</dbReference>
<keyword evidence="3" id="KW-1185">Reference proteome</keyword>
<comment type="caution">
    <text evidence="2">The sequence shown here is derived from an EMBL/GenBank/DDBJ whole genome shotgun (WGS) entry which is preliminary data.</text>
</comment>
<feature type="domain" description="NERD" evidence="1">
    <location>
        <begin position="37"/>
        <end position="149"/>
    </location>
</feature>
<dbReference type="PROSITE" id="PS50965">
    <property type="entry name" value="NERD"/>
    <property type="match status" value="1"/>
</dbReference>
<name>A0A7X0HQK5_9BACI</name>